<comment type="subcellular location">
    <subcellularLocation>
        <location evidence="1">Cell envelope</location>
    </subcellularLocation>
</comment>
<dbReference type="InterPro" id="IPR036686">
    <property type="entry name" value="Class_II_Hydrophobin_sf"/>
</dbReference>
<keyword evidence="4" id="KW-0732">Signal</keyword>
<evidence type="ECO:0000256" key="4">
    <source>
        <dbReference type="SAM" id="SignalP"/>
    </source>
</evidence>
<evidence type="ECO:0000313" key="6">
    <source>
        <dbReference type="Proteomes" id="UP001160390"/>
    </source>
</evidence>
<dbReference type="GO" id="GO:0005576">
    <property type="term" value="C:extracellular region"/>
    <property type="evidence" value="ECO:0007669"/>
    <property type="project" value="InterPro"/>
</dbReference>
<feature type="chain" id="PRO_5041335510" evidence="4">
    <location>
        <begin position="19"/>
        <end position="87"/>
    </location>
</feature>
<dbReference type="SUPFAM" id="SSF101751">
    <property type="entry name" value="Hydrophobin II, HfbII"/>
    <property type="match status" value="1"/>
</dbReference>
<dbReference type="InterPro" id="IPR010636">
    <property type="entry name" value="Class_II_hydrophobin"/>
</dbReference>
<protein>
    <submittedName>
        <fullName evidence="5">Uncharacterized protein</fullName>
    </submittedName>
</protein>
<keyword evidence="3" id="KW-1015">Disulfide bond</keyword>
<organism evidence="5 6">
    <name type="scientific">Clonostachys chloroleuca</name>
    <dbReference type="NCBI Taxonomy" id="1926264"/>
    <lineage>
        <taxon>Eukaryota</taxon>
        <taxon>Fungi</taxon>
        <taxon>Dikarya</taxon>
        <taxon>Ascomycota</taxon>
        <taxon>Pezizomycotina</taxon>
        <taxon>Sordariomycetes</taxon>
        <taxon>Hypocreomycetidae</taxon>
        <taxon>Hypocreales</taxon>
        <taxon>Bionectriaceae</taxon>
        <taxon>Clonostachys</taxon>
    </lineage>
</organism>
<dbReference type="Gene3D" id="3.20.120.10">
    <property type="entry name" value="Hydrophobin"/>
    <property type="match status" value="1"/>
</dbReference>
<comment type="similarity">
    <text evidence="2">Belongs to the cerato-ulmin hydrophobin family.</text>
</comment>
<dbReference type="EMBL" id="CABFNP030001012">
    <property type="protein sequence ID" value="CAI6089967.1"/>
    <property type="molecule type" value="Genomic_DNA"/>
</dbReference>
<evidence type="ECO:0000256" key="3">
    <source>
        <dbReference type="ARBA" id="ARBA00023157"/>
    </source>
</evidence>
<dbReference type="Pfam" id="PF06766">
    <property type="entry name" value="Hydrophobin_2"/>
    <property type="match status" value="1"/>
</dbReference>
<accession>A0AA35M417</accession>
<feature type="signal peptide" evidence="4">
    <location>
        <begin position="1"/>
        <end position="18"/>
    </location>
</feature>
<evidence type="ECO:0000256" key="1">
    <source>
        <dbReference type="ARBA" id="ARBA00004196"/>
    </source>
</evidence>
<dbReference type="AlphaFoldDB" id="A0AA35M417"/>
<evidence type="ECO:0000313" key="5">
    <source>
        <dbReference type="EMBL" id="CAI6089967.1"/>
    </source>
</evidence>
<reference evidence="5" key="1">
    <citation type="submission" date="2023-01" db="EMBL/GenBank/DDBJ databases">
        <authorList>
            <person name="Piombo E."/>
        </authorList>
    </citation>
    <scope>NUCLEOTIDE SEQUENCE</scope>
</reference>
<keyword evidence="6" id="KW-1185">Reference proteome</keyword>
<name>A0AA35M417_9HYPO</name>
<sequence length="87" mass="9710">MKLLAVCLVFAAVSMVRSETTPFCTILFHNQPRCCEDDSYEFLSGSSCSKPQQEPTSLENFKNICNEEGLKPKCCGFSLVSYARTKT</sequence>
<evidence type="ECO:0000256" key="2">
    <source>
        <dbReference type="ARBA" id="ARBA00009576"/>
    </source>
</evidence>
<gene>
    <name evidence="5" type="ORF">CCHLO57077_00001570</name>
</gene>
<comment type="caution">
    <text evidence="5">The sequence shown here is derived from an EMBL/GenBank/DDBJ whole genome shotgun (WGS) entry which is preliminary data.</text>
</comment>
<dbReference type="Proteomes" id="UP001160390">
    <property type="component" value="Unassembled WGS sequence"/>
</dbReference>
<proteinExistence type="inferred from homology"/>